<gene>
    <name evidence="1" type="ORF">BW425_07680</name>
</gene>
<name>A0A1Y3MNY1_9BACI</name>
<proteinExistence type="predicted"/>
<evidence type="ECO:0000313" key="2">
    <source>
        <dbReference type="Proteomes" id="UP000195321"/>
    </source>
</evidence>
<dbReference type="RefSeq" id="WP_088093825.1">
    <property type="nucleotide sequence ID" value="NZ_JARHXM010000144.1"/>
</dbReference>
<dbReference type="Proteomes" id="UP000195321">
    <property type="component" value="Unassembled WGS sequence"/>
</dbReference>
<dbReference type="AlphaFoldDB" id="A0A1Y3MNY1"/>
<protein>
    <submittedName>
        <fullName evidence="1">Uncharacterized protein</fullName>
    </submittedName>
</protein>
<reference evidence="1 2" key="1">
    <citation type="submission" date="2017-02" db="EMBL/GenBank/DDBJ databases">
        <title>Bacillus pseudomycoides isolate FSL K6-0042.</title>
        <authorList>
            <person name="Kovac J."/>
        </authorList>
    </citation>
    <scope>NUCLEOTIDE SEQUENCE [LARGE SCALE GENOMIC DNA]</scope>
    <source>
        <strain evidence="1 2">FSL K6-0042</strain>
    </source>
</reference>
<accession>A0A1Y3MNY1</accession>
<organism evidence="1 2">
    <name type="scientific">Bacillus pseudomycoides</name>
    <dbReference type="NCBI Taxonomy" id="64104"/>
    <lineage>
        <taxon>Bacteria</taxon>
        <taxon>Bacillati</taxon>
        <taxon>Bacillota</taxon>
        <taxon>Bacilli</taxon>
        <taxon>Bacillales</taxon>
        <taxon>Bacillaceae</taxon>
        <taxon>Bacillus</taxon>
        <taxon>Bacillus cereus group</taxon>
    </lineage>
</organism>
<comment type="caution">
    <text evidence="1">The sequence shown here is derived from an EMBL/GenBank/DDBJ whole genome shotgun (WGS) entry which is preliminary data.</text>
</comment>
<dbReference type="EMBL" id="MWPX01000006">
    <property type="protein sequence ID" value="OUM49292.1"/>
    <property type="molecule type" value="Genomic_DNA"/>
</dbReference>
<evidence type="ECO:0000313" key="1">
    <source>
        <dbReference type="EMBL" id="OUM49292.1"/>
    </source>
</evidence>
<sequence>MNNKKPMDVNVDLLSDTNRYLVKGKNGNMEKCETKVFMMKQYDFTFIPEINGVCLRDGLGYAMPSEKLKELAKGLFNMAEFGSDIIKEVNIQTQQFHNQEAYDDCMSSIHKSEFRKNLKRNWSFRCVECDEKISSKDGGYYYSLSSTYINIRSKSFPFFCSESCIKNYVKNNFPHAASK</sequence>